<sequence>MPTGTETKLLSPQVPKTPKPPSMNYTLNNLPERTAKPREQGYTMVMDKGLSIREVEDFLEVGAPYTDIVKLGWATSFVTPNLKRKLAVYKEAGIPVYFGGTLFEAFIIRNQFDDYRRLLEEFGMEYAEVSDGSIDLVHDRKLDYIRTLAQQVNVLSEVGSKDAEKIIPPYKWISQMKTELEAGAVKVIGEAREAGNVGLFRSTGEVRSGLVEEILTQIPVEKILWEAPQKSQQVWFIKMMGANVNLGNIAPNEIVSLETIRLGLRGDTFTHFLDMDTVDEMFRPEVKTGKPGTSMPRG</sequence>
<reference evidence="3 4" key="1">
    <citation type="submission" date="2016-11" db="EMBL/GenBank/DDBJ databases">
        <authorList>
            <person name="Jaros S."/>
            <person name="Januszkiewicz K."/>
            <person name="Wedrychowicz H."/>
        </authorList>
    </citation>
    <scope>NUCLEOTIDE SEQUENCE [LARGE SCALE GENOMIC DNA]</scope>
    <source>
        <strain evidence="3 4">DSM 21074</strain>
    </source>
</reference>
<gene>
    <name evidence="3" type="ORF">SAMN02745146_1517</name>
</gene>
<dbReference type="InterPro" id="IPR036112">
    <property type="entry name" value="ComA_synth_sf"/>
</dbReference>
<dbReference type="InterPro" id="IPR003830">
    <property type="entry name" value="ComA_synth"/>
</dbReference>
<feature type="region of interest" description="Disordered" evidence="2">
    <location>
        <begin position="1"/>
        <end position="25"/>
    </location>
</feature>
<comment type="similarity">
    <text evidence="1">Belongs to the phosphosulfolactate synthase family.</text>
</comment>
<dbReference type="SUPFAM" id="SSF102110">
    <property type="entry name" value="(2r)-phospho-3-sulfolactate synthase ComA"/>
    <property type="match status" value="1"/>
</dbReference>
<evidence type="ECO:0000313" key="4">
    <source>
        <dbReference type="Proteomes" id="UP000184418"/>
    </source>
</evidence>
<accession>A0A1M6DHL4</accession>
<organism evidence="3 4">
    <name type="scientific">Hymenobacter daecheongensis DSM 21074</name>
    <dbReference type="NCBI Taxonomy" id="1121955"/>
    <lineage>
        <taxon>Bacteria</taxon>
        <taxon>Pseudomonadati</taxon>
        <taxon>Bacteroidota</taxon>
        <taxon>Cytophagia</taxon>
        <taxon>Cytophagales</taxon>
        <taxon>Hymenobacteraceae</taxon>
        <taxon>Hymenobacter</taxon>
    </lineage>
</organism>
<proteinExistence type="inferred from homology"/>
<evidence type="ECO:0000313" key="3">
    <source>
        <dbReference type="EMBL" id="SHI72776.1"/>
    </source>
</evidence>
<dbReference type="Gene3D" id="3.20.20.70">
    <property type="entry name" value="Aldolase class I"/>
    <property type="match status" value="1"/>
</dbReference>
<evidence type="ECO:0000256" key="2">
    <source>
        <dbReference type="SAM" id="MobiDB-lite"/>
    </source>
</evidence>
<feature type="compositionally biased region" description="Polar residues" evidence="2">
    <location>
        <begin position="1"/>
        <end position="10"/>
    </location>
</feature>
<dbReference type="Pfam" id="PF02679">
    <property type="entry name" value="ComA"/>
    <property type="match status" value="1"/>
</dbReference>
<protein>
    <submittedName>
        <fullName evidence="3">Phosphosulfolactate synthase</fullName>
    </submittedName>
</protein>
<evidence type="ECO:0000256" key="1">
    <source>
        <dbReference type="ARBA" id="ARBA00010424"/>
    </source>
</evidence>
<dbReference type="PANTHER" id="PTHR48413">
    <property type="match status" value="1"/>
</dbReference>
<dbReference type="STRING" id="1121955.SAMN02745146_1517"/>
<dbReference type="EMBL" id="FQYN01000002">
    <property type="protein sequence ID" value="SHI72776.1"/>
    <property type="molecule type" value="Genomic_DNA"/>
</dbReference>
<dbReference type="InterPro" id="IPR013785">
    <property type="entry name" value="Aldolase_TIM"/>
</dbReference>
<keyword evidence="4" id="KW-1185">Reference proteome</keyword>
<dbReference type="PANTHER" id="PTHR48413:SF1">
    <property type="entry name" value="PROTEIN HEAT-STRESS-ASSOCIATED 32"/>
    <property type="match status" value="1"/>
</dbReference>
<dbReference type="AlphaFoldDB" id="A0A1M6DHL4"/>
<dbReference type="Proteomes" id="UP000184418">
    <property type="component" value="Unassembled WGS sequence"/>
</dbReference>
<name>A0A1M6DHL4_9BACT</name>